<dbReference type="GO" id="GO:0030154">
    <property type="term" value="P:cell differentiation"/>
    <property type="evidence" value="ECO:0007669"/>
    <property type="project" value="TreeGrafter"/>
</dbReference>
<evidence type="ECO:0000313" key="10">
    <source>
        <dbReference type="Proteomes" id="UP000790833"/>
    </source>
</evidence>
<dbReference type="GO" id="GO:0005634">
    <property type="term" value="C:nucleus"/>
    <property type="evidence" value="ECO:0007669"/>
    <property type="project" value="UniProtKB-SubCell"/>
</dbReference>
<organism evidence="9 10">
    <name type="scientific">Scheffersomyces spartinae</name>
    <dbReference type="NCBI Taxonomy" id="45513"/>
    <lineage>
        <taxon>Eukaryota</taxon>
        <taxon>Fungi</taxon>
        <taxon>Dikarya</taxon>
        <taxon>Ascomycota</taxon>
        <taxon>Saccharomycotina</taxon>
        <taxon>Pichiomycetes</taxon>
        <taxon>Debaryomycetaceae</taxon>
        <taxon>Scheffersomyces</taxon>
    </lineage>
</organism>
<evidence type="ECO:0000256" key="7">
    <source>
        <dbReference type="SAM" id="MobiDB-lite"/>
    </source>
</evidence>
<keyword evidence="2 5" id="KW-0238">DNA-binding</keyword>
<dbReference type="PROSITE" id="PS00027">
    <property type="entry name" value="HOMEOBOX_1"/>
    <property type="match status" value="1"/>
</dbReference>
<dbReference type="GO" id="GO:0000981">
    <property type="term" value="F:DNA-binding transcription factor activity, RNA polymerase II-specific"/>
    <property type="evidence" value="ECO:0007669"/>
    <property type="project" value="InterPro"/>
</dbReference>
<dbReference type="PANTHER" id="PTHR24324:SF5">
    <property type="entry name" value="HEMATOPOIETICALLY-EXPRESSED HOMEOBOX PROTEIN HHEX"/>
    <property type="match status" value="1"/>
</dbReference>
<evidence type="ECO:0000256" key="4">
    <source>
        <dbReference type="ARBA" id="ARBA00023242"/>
    </source>
</evidence>
<dbReference type="Gene3D" id="1.10.10.60">
    <property type="entry name" value="Homeodomain-like"/>
    <property type="match status" value="1"/>
</dbReference>
<dbReference type="InterPro" id="IPR051000">
    <property type="entry name" value="Homeobox_DNA-bind_prot"/>
</dbReference>
<dbReference type="OrthoDB" id="6159439at2759"/>
<dbReference type="SMART" id="SM00389">
    <property type="entry name" value="HOX"/>
    <property type="match status" value="1"/>
</dbReference>
<dbReference type="CDD" id="cd00086">
    <property type="entry name" value="homeodomain"/>
    <property type="match status" value="1"/>
</dbReference>
<sequence length="830" mass="92465">MAEDANTYKRSRASGEVLDYLLLEFENNPNPTPEQRKEIADKTGMSEKAVRIWFQNKRAKVRKFERLGRLGGNGITHGGGSNSISSSRSNSLLNLNSPRQHMHVSNILTSGSTGSSSNALEIPIEVNDKYCFIDCSSLSVGSWQRIRTGYHDGELLRSALSNLSPIAIDQVMNNVDLLVILSKKNLEINYFFCVILNNSKILFRIFFPVSSIISCLLLDNNIDKGNSELRLSLTHRPKFSVYFFNAASSGSNKWSICDDFSEGHQVSLAYYAESGTSIPHVLVGVKNSLQFLNSYILENKVYGTASVASQVSGVEPQDDSDQSHQIQQHPHHHQQHQQQQLDDTPENHDLSAWNDATPRHPNNVAFSPTHFDHGMSPSSTQSPLVQQNSNFAMETGSGSSGRANTSETPASMVASPLTSLNAAGAAVSNNGQFVNAASTTNSQATPHDSAQLHVGNSFSNHAQLDGDHPELEEMFHTADNEYFNNQINQTSSAPLGNAGTTIPQSTHIEDALMQTNPANVHGYTGYTNSPFPTNTPFDYFEDPDKSEYNSGPDLVALENELVEQAAELGNSDAICLLAFETIRNRKDRSKEDYQYASDLVKQLTELKHPLVFKLAGDLAHENGAYQQAADYWEQFLQLENNTVLSSQVYSKLGAFYFSYKVPQPDLIKAKMYFEKSIKYGELDQHVTQAHYYLGNLYSTTNPELSRYHLETAASKGFKESFAALGFLELNVFLDYQRALEWFKLGVELSKDAQCYIGQFDCYIKLENLKDARQILITVSNIMNELQRARTNSQNGGRKMPESFKATVNQNINQFNTFFQTRKAEIALVNN</sequence>
<dbReference type="Gene3D" id="1.25.40.10">
    <property type="entry name" value="Tetratricopeptide repeat domain"/>
    <property type="match status" value="1"/>
</dbReference>
<dbReference type="RefSeq" id="XP_043048707.1">
    <property type="nucleotide sequence ID" value="XM_043191735.1"/>
</dbReference>
<evidence type="ECO:0000256" key="5">
    <source>
        <dbReference type="PROSITE-ProRule" id="PRU00108"/>
    </source>
</evidence>
<dbReference type="SUPFAM" id="SSF46689">
    <property type="entry name" value="Homeodomain-like"/>
    <property type="match status" value="1"/>
</dbReference>
<dbReference type="GeneID" id="66114287"/>
<comment type="caution">
    <text evidence="9">The sequence shown here is derived from an EMBL/GenBank/DDBJ whole genome shotgun (WGS) entry which is preliminary data.</text>
</comment>
<proteinExistence type="predicted"/>
<dbReference type="InterPro" id="IPR011990">
    <property type="entry name" value="TPR-like_helical_dom_sf"/>
</dbReference>
<dbReference type="InterPro" id="IPR017970">
    <property type="entry name" value="Homeobox_CS"/>
</dbReference>
<feature type="domain" description="Homeobox" evidence="8">
    <location>
        <begin position="4"/>
        <end position="64"/>
    </location>
</feature>
<dbReference type="Proteomes" id="UP000790833">
    <property type="component" value="Unassembled WGS sequence"/>
</dbReference>
<dbReference type="Pfam" id="PF00046">
    <property type="entry name" value="Homeodomain"/>
    <property type="match status" value="1"/>
</dbReference>
<dbReference type="InterPro" id="IPR009057">
    <property type="entry name" value="Homeodomain-like_sf"/>
</dbReference>
<evidence type="ECO:0000256" key="6">
    <source>
        <dbReference type="RuleBase" id="RU000682"/>
    </source>
</evidence>
<name>A0A9P7V8J5_9ASCO</name>
<evidence type="ECO:0000313" key="9">
    <source>
        <dbReference type="EMBL" id="KAG7193159.1"/>
    </source>
</evidence>
<evidence type="ECO:0000259" key="8">
    <source>
        <dbReference type="PROSITE" id="PS50071"/>
    </source>
</evidence>
<keyword evidence="4 5" id="KW-0539">Nucleus</keyword>
<accession>A0A9P7V8J5</accession>
<dbReference type="EMBL" id="JAHMUF010000013">
    <property type="protein sequence ID" value="KAG7193159.1"/>
    <property type="molecule type" value="Genomic_DNA"/>
</dbReference>
<evidence type="ECO:0000256" key="1">
    <source>
        <dbReference type="ARBA" id="ARBA00004123"/>
    </source>
</evidence>
<keyword evidence="3 5" id="KW-0371">Homeobox</keyword>
<comment type="subcellular location">
    <subcellularLocation>
        <location evidence="1 5 6">Nucleus</location>
    </subcellularLocation>
</comment>
<dbReference type="GO" id="GO:0000978">
    <property type="term" value="F:RNA polymerase II cis-regulatory region sequence-specific DNA binding"/>
    <property type="evidence" value="ECO:0007669"/>
    <property type="project" value="TreeGrafter"/>
</dbReference>
<dbReference type="SUPFAM" id="SSF81901">
    <property type="entry name" value="HCP-like"/>
    <property type="match status" value="1"/>
</dbReference>
<protein>
    <recommendedName>
        <fullName evidence="8">Homeobox domain-containing protein</fullName>
    </recommendedName>
</protein>
<dbReference type="PANTHER" id="PTHR24324">
    <property type="entry name" value="HOMEOBOX PROTEIN HHEX"/>
    <property type="match status" value="1"/>
</dbReference>
<dbReference type="AlphaFoldDB" id="A0A9P7V8J5"/>
<dbReference type="PROSITE" id="PS50071">
    <property type="entry name" value="HOMEOBOX_2"/>
    <property type="match status" value="1"/>
</dbReference>
<keyword evidence="10" id="KW-1185">Reference proteome</keyword>
<gene>
    <name evidence="9" type="ORF">KQ657_000913</name>
</gene>
<evidence type="ECO:0000256" key="3">
    <source>
        <dbReference type="ARBA" id="ARBA00023155"/>
    </source>
</evidence>
<reference evidence="9" key="1">
    <citation type="submission" date="2021-03" db="EMBL/GenBank/DDBJ databases">
        <authorList>
            <person name="Palmer J.M."/>
        </authorList>
    </citation>
    <scope>NUCLEOTIDE SEQUENCE</scope>
    <source>
        <strain evidence="9">ARV_011</strain>
    </source>
</reference>
<dbReference type="InterPro" id="IPR001356">
    <property type="entry name" value="HD"/>
</dbReference>
<evidence type="ECO:0000256" key="2">
    <source>
        <dbReference type="ARBA" id="ARBA00023125"/>
    </source>
</evidence>
<feature type="DNA-binding region" description="Homeobox" evidence="5">
    <location>
        <begin position="6"/>
        <end position="65"/>
    </location>
</feature>
<feature type="region of interest" description="Disordered" evidence="7">
    <location>
        <begin position="311"/>
        <end position="384"/>
    </location>
</feature>